<dbReference type="GO" id="GO:0006629">
    <property type="term" value="P:lipid metabolic process"/>
    <property type="evidence" value="ECO:0007669"/>
    <property type="project" value="UniProtKB-KW"/>
</dbReference>
<dbReference type="STRING" id="431595.K3XCZ9"/>
<keyword evidence="5" id="KW-0443">Lipid metabolism</keyword>
<dbReference type="Gene3D" id="3.40.50.1820">
    <property type="entry name" value="alpha/beta hydrolase"/>
    <property type="match status" value="1"/>
</dbReference>
<dbReference type="eggNOG" id="ENOG502RZHX">
    <property type="taxonomic scope" value="Eukaryota"/>
</dbReference>
<dbReference type="VEuPathDB" id="FungiDB:PYU1_G015067"/>
<reference evidence="7" key="3">
    <citation type="submission" date="2015-02" db="UniProtKB">
        <authorList>
            <consortium name="EnsemblProtists"/>
        </authorList>
    </citation>
    <scope>IDENTIFICATION</scope>
    <source>
        <strain evidence="7">DAOM BR144</strain>
    </source>
</reference>
<keyword evidence="3" id="KW-0732">Signal</keyword>
<dbReference type="SUPFAM" id="SSF53474">
    <property type="entry name" value="alpha/beta-Hydrolases"/>
    <property type="match status" value="1"/>
</dbReference>
<dbReference type="HOGENOM" id="CLU_023555_0_0_1"/>
<keyword evidence="8" id="KW-1185">Reference proteome</keyword>
<comment type="subcellular location">
    <subcellularLocation>
        <location evidence="1">Secreted</location>
    </subcellularLocation>
</comment>
<organism evidence="7 8">
    <name type="scientific">Globisporangium ultimum (strain ATCC 200006 / CBS 805.95 / DAOM BR144)</name>
    <name type="common">Pythium ultimum</name>
    <dbReference type="NCBI Taxonomy" id="431595"/>
    <lineage>
        <taxon>Eukaryota</taxon>
        <taxon>Sar</taxon>
        <taxon>Stramenopiles</taxon>
        <taxon>Oomycota</taxon>
        <taxon>Peronosporomycetes</taxon>
        <taxon>Pythiales</taxon>
        <taxon>Pythiaceae</taxon>
        <taxon>Globisporangium</taxon>
    </lineage>
</organism>
<accession>K3XCZ9</accession>
<proteinExistence type="predicted"/>
<dbReference type="EnsemblProtists" id="PYU1_T015098">
    <property type="protein sequence ID" value="PYU1_T015098"/>
    <property type="gene ID" value="PYU1_G015067"/>
</dbReference>
<dbReference type="GO" id="GO:0016787">
    <property type="term" value="F:hydrolase activity"/>
    <property type="evidence" value="ECO:0007669"/>
    <property type="project" value="UniProtKB-KW"/>
</dbReference>
<evidence type="ECO:0000256" key="4">
    <source>
        <dbReference type="ARBA" id="ARBA00022801"/>
    </source>
</evidence>
<protein>
    <recommendedName>
        <fullName evidence="6">Lipase-like C-terminal domain-containing protein</fullName>
    </recommendedName>
</protein>
<dbReference type="InterPro" id="IPR029058">
    <property type="entry name" value="AB_hydrolase_fold"/>
</dbReference>
<dbReference type="PANTHER" id="PTHR34043">
    <property type="entry name" value="ALPHA/BETA-HYDROLASES SUPERFAMILY PROTEIN"/>
    <property type="match status" value="1"/>
</dbReference>
<dbReference type="Proteomes" id="UP000019132">
    <property type="component" value="Unassembled WGS sequence"/>
</dbReference>
<keyword evidence="2" id="KW-0964">Secreted</keyword>
<name>K3XCZ9_GLOUD</name>
<evidence type="ECO:0000259" key="6">
    <source>
        <dbReference type="Pfam" id="PF24708"/>
    </source>
</evidence>
<sequence>MATLAWDVNKIHLIGHSMGGQTVRMLAQLLAKGSAGSPTGTEDPTSNSLFAGGKDWIHSITTISTPNQGTTLANGFAEIGDTVKGLLATVVSVLNLGGSATEMLYDAKLDQWGITPKAKTESLGNYINRVFKSPIFNPGFKDVCLWSLSTQGAAEESTWVQTLPNVYYFSYSTSDTFGARDFFLRKIHLPNLLTMILPLQPIGAFIGSRYAPNIGLSTDWQENDGVVPTLSMTKDSKGQLVTFNGNSQKGKWNFMRQLNKLDHLAVIGVTLHTQVIDIYSAHAAVLQSLPVDGSAITSTSAEPAC</sequence>
<evidence type="ECO:0000256" key="1">
    <source>
        <dbReference type="ARBA" id="ARBA00004613"/>
    </source>
</evidence>
<keyword evidence="4" id="KW-0378">Hydrolase</keyword>
<reference evidence="8" key="2">
    <citation type="submission" date="2010-04" db="EMBL/GenBank/DDBJ databases">
        <authorList>
            <person name="Buell R."/>
            <person name="Hamilton J."/>
            <person name="Hostetler J."/>
        </authorList>
    </citation>
    <scope>NUCLEOTIDE SEQUENCE [LARGE SCALE GENOMIC DNA]</scope>
    <source>
        <strain evidence="8">DAOM:BR144</strain>
    </source>
</reference>
<dbReference type="InParanoid" id="K3XCZ9"/>
<evidence type="ECO:0000256" key="3">
    <source>
        <dbReference type="ARBA" id="ARBA00022729"/>
    </source>
</evidence>
<dbReference type="Pfam" id="PF24708">
    <property type="entry name" value="Lip_C"/>
    <property type="match status" value="1"/>
</dbReference>
<feature type="domain" description="Lipase-like C-terminal" evidence="6">
    <location>
        <begin position="9"/>
        <end position="270"/>
    </location>
</feature>
<evidence type="ECO:0000256" key="2">
    <source>
        <dbReference type="ARBA" id="ARBA00022525"/>
    </source>
</evidence>
<dbReference type="InterPro" id="IPR056304">
    <property type="entry name" value="Lip-like_C"/>
</dbReference>
<reference evidence="8" key="1">
    <citation type="journal article" date="2010" name="Genome Biol.">
        <title>Genome sequence of the necrotrophic plant pathogen Pythium ultimum reveals original pathogenicity mechanisms and effector repertoire.</title>
        <authorList>
            <person name="Levesque C.A."/>
            <person name="Brouwer H."/>
            <person name="Cano L."/>
            <person name="Hamilton J.P."/>
            <person name="Holt C."/>
            <person name="Huitema E."/>
            <person name="Raffaele S."/>
            <person name="Robideau G.P."/>
            <person name="Thines M."/>
            <person name="Win J."/>
            <person name="Zerillo M.M."/>
            <person name="Beakes G.W."/>
            <person name="Boore J.L."/>
            <person name="Busam D."/>
            <person name="Dumas B."/>
            <person name="Ferriera S."/>
            <person name="Fuerstenberg S.I."/>
            <person name="Gachon C.M."/>
            <person name="Gaulin E."/>
            <person name="Govers F."/>
            <person name="Grenville-Briggs L."/>
            <person name="Horner N."/>
            <person name="Hostetler J."/>
            <person name="Jiang R.H."/>
            <person name="Johnson J."/>
            <person name="Krajaejun T."/>
            <person name="Lin H."/>
            <person name="Meijer H.J."/>
            <person name="Moore B."/>
            <person name="Morris P."/>
            <person name="Phuntmart V."/>
            <person name="Puiu D."/>
            <person name="Shetty J."/>
            <person name="Stajich J.E."/>
            <person name="Tripathy S."/>
            <person name="Wawra S."/>
            <person name="van West P."/>
            <person name="Whitty B.R."/>
            <person name="Coutinho P.M."/>
            <person name="Henrissat B."/>
            <person name="Martin F."/>
            <person name="Thomas P.D."/>
            <person name="Tyler B.M."/>
            <person name="De Vries R.P."/>
            <person name="Kamoun S."/>
            <person name="Yandell M."/>
            <person name="Tisserat N."/>
            <person name="Buell C.R."/>
        </authorList>
    </citation>
    <scope>NUCLEOTIDE SEQUENCE</scope>
    <source>
        <strain evidence="8">DAOM:BR144</strain>
    </source>
</reference>
<dbReference type="PANTHER" id="PTHR34043:SF3">
    <property type="entry name" value="ALPHA_BETA-HYDROLASES SUPERFAMILY PROTEIN"/>
    <property type="match status" value="1"/>
</dbReference>
<evidence type="ECO:0000256" key="5">
    <source>
        <dbReference type="ARBA" id="ARBA00023098"/>
    </source>
</evidence>
<evidence type="ECO:0000313" key="8">
    <source>
        <dbReference type="Proteomes" id="UP000019132"/>
    </source>
</evidence>
<dbReference type="GO" id="GO:0005576">
    <property type="term" value="C:extracellular region"/>
    <property type="evidence" value="ECO:0007669"/>
    <property type="project" value="UniProtKB-SubCell"/>
</dbReference>
<dbReference type="EMBL" id="ADOS01001322">
    <property type="status" value="NOT_ANNOTATED_CDS"/>
    <property type="molecule type" value="Genomic_DNA"/>
</dbReference>
<evidence type="ECO:0000313" key="7">
    <source>
        <dbReference type="EnsemblProtists" id="PYU1_T015098"/>
    </source>
</evidence>
<dbReference type="AlphaFoldDB" id="K3XCZ9"/>